<evidence type="ECO:0000256" key="1">
    <source>
        <dbReference type="ARBA" id="ARBA00004196"/>
    </source>
</evidence>
<keyword evidence="3" id="KW-0813">Transport</keyword>
<evidence type="ECO:0000256" key="3">
    <source>
        <dbReference type="ARBA" id="ARBA00022448"/>
    </source>
</evidence>
<feature type="signal peptide" evidence="5">
    <location>
        <begin position="1"/>
        <end position="27"/>
    </location>
</feature>
<dbReference type="Proteomes" id="UP000251485">
    <property type="component" value="Unassembled WGS sequence"/>
</dbReference>
<comment type="similarity">
    <text evidence="2">Belongs to the bacterial solute-binding protein 5 family.</text>
</comment>
<protein>
    <submittedName>
        <fullName evidence="7">Oligopeptide ABC transporter substrate-binding protein OppA</fullName>
    </submittedName>
    <submittedName>
        <fullName evidence="8">Oligopeptide ABC transporter, oligopeptide-binding protein</fullName>
    </submittedName>
</protein>
<feature type="chain" id="PRO_5042353866" evidence="5">
    <location>
        <begin position="28"/>
        <end position="546"/>
    </location>
</feature>
<dbReference type="SUPFAM" id="SSF53850">
    <property type="entry name" value="Periplasmic binding protein-like II"/>
    <property type="match status" value="1"/>
</dbReference>
<dbReference type="AlphaFoldDB" id="A0A2X2DQI0"/>
<dbReference type="InterPro" id="IPR030678">
    <property type="entry name" value="Peptide/Ni-bd"/>
</dbReference>
<dbReference type="InterPro" id="IPR000914">
    <property type="entry name" value="SBP_5_dom"/>
</dbReference>
<dbReference type="RefSeq" id="WP_004243232.1">
    <property type="nucleotide sequence ID" value="NZ_ABFCQN020000025.1"/>
</dbReference>
<feature type="domain" description="Solute-binding protein family 5" evidence="6">
    <location>
        <begin position="84"/>
        <end position="462"/>
    </location>
</feature>
<dbReference type="GO" id="GO:0030288">
    <property type="term" value="C:outer membrane-bounded periplasmic space"/>
    <property type="evidence" value="ECO:0007669"/>
    <property type="project" value="TreeGrafter"/>
</dbReference>
<dbReference type="InterPro" id="IPR023765">
    <property type="entry name" value="SBP_5_CS"/>
</dbReference>
<comment type="subcellular location">
    <subcellularLocation>
        <location evidence="1">Cell envelope</location>
    </subcellularLocation>
</comment>
<accession>A0A2X2DQI0</accession>
<dbReference type="PANTHER" id="PTHR30290">
    <property type="entry name" value="PERIPLASMIC BINDING COMPONENT OF ABC TRANSPORTER"/>
    <property type="match status" value="1"/>
</dbReference>
<dbReference type="GO" id="GO:0043190">
    <property type="term" value="C:ATP-binding cassette (ABC) transporter complex"/>
    <property type="evidence" value="ECO:0007669"/>
    <property type="project" value="InterPro"/>
</dbReference>
<dbReference type="Pfam" id="PF00496">
    <property type="entry name" value="SBP_bac_5"/>
    <property type="match status" value="1"/>
</dbReference>
<dbReference type="PIRSF" id="PIRSF002741">
    <property type="entry name" value="MppA"/>
    <property type="match status" value="1"/>
</dbReference>
<dbReference type="GO" id="GO:0015833">
    <property type="term" value="P:peptide transport"/>
    <property type="evidence" value="ECO:0007669"/>
    <property type="project" value="TreeGrafter"/>
</dbReference>
<dbReference type="PROSITE" id="PS01040">
    <property type="entry name" value="SBP_BACTERIAL_5"/>
    <property type="match status" value="1"/>
</dbReference>
<evidence type="ECO:0000256" key="5">
    <source>
        <dbReference type="SAM" id="SignalP"/>
    </source>
</evidence>
<evidence type="ECO:0000256" key="4">
    <source>
        <dbReference type="ARBA" id="ARBA00022729"/>
    </source>
</evidence>
<proteinExistence type="inferred from homology"/>
<organism evidence="8 9">
    <name type="scientific">Proteus mirabilis</name>
    <dbReference type="NCBI Taxonomy" id="584"/>
    <lineage>
        <taxon>Bacteria</taxon>
        <taxon>Pseudomonadati</taxon>
        <taxon>Pseudomonadota</taxon>
        <taxon>Gammaproteobacteria</taxon>
        <taxon>Enterobacterales</taxon>
        <taxon>Morganellaceae</taxon>
        <taxon>Proteus</taxon>
    </lineage>
</organism>
<evidence type="ECO:0000313" key="9">
    <source>
        <dbReference type="Proteomes" id="UP000251485"/>
    </source>
</evidence>
<dbReference type="FunFam" id="3.90.76.10:FF:000001">
    <property type="entry name" value="Oligopeptide ABC transporter substrate-binding protein"/>
    <property type="match status" value="1"/>
</dbReference>
<dbReference type="InterPro" id="IPR039424">
    <property type="entry name" value="SBP_5"/>
</dbReference>
<name>A0A2X2DQI0_PROMI</name>
<dbReference type="CDD" id="cd08504">
    <property type="entry name" value="PBP2_OppA"/>
    <property type="match status" value="1"/>
</dbReference>
<dbReference type="Proteomes" id="UP001171165">
    <property type="component" value="Unassembled WGS sequence"/>
</dbReference>
<dbReference type="Gene3D" id="3.10.105.10">
    <property type="entry name" value="Dipeptide-binding Protein, Domain 3"/>
    <property type="match status" value="1"/>
</dbReference>
<dbReference type="Gene3D" id="3.90.76.10">
    <property type="entry name" value="Dipeptide-binding Protein, Domain 1"/>
    <property type="match status" value="1"/>
</dbReference>
<evidence type="ECO:0000313" key="8">
    <source>
        <dbReference type="EMBL" id="SPY98069.1"/>
    </source>
</evidence>
<dbReference type="EMBL" id="UAUE01000024">
    <property type="protein sequence ID" value="SPY98069.1"/>
    <property type="molecule type" value="Genomic_DNA"/>
</dbReference>
<dbReference type="PANTHER" id="PTHR30290:SF10">
    <property type="entry name" value="PERIPLASMIC OLIGOPEPTIDE-BINDING PROTEIN-RELATED"/>
    <property type="match status" value="1"/>
</dbReference>
<reference evidence="8 9" key="1">
    <citation type="submission" date="2018-06" db="EMBL/GenBank/DDBJ databases">
        <authorList>
            <consortium name="Pathogen Informatics"/>
            <person name="Doyle S."/>
        </authorList>
    </citation>
    <scope>NUCLEOTIDE SEQUENCE [LARGE SCALE GENOMIC DNA]</scope>
    <source>
        <strain evidence="8 9">NCTC10975</strain>
    </source>
</reference>
<evidence type="ECO:0000256" key="2">
    <source>
        <dbReference type="ARBA" id="ARBA00005695"/>
    </source>
</evidence>
<keyword evidence="4 5" id="KW-0732">Signal</keyword>
<dbReference type="Gene3D" id="3.40.190.10">
    <property type="entry name" value="Periplasmic binding protein-like II"/>
    <property type="match status" value="1"/>
</dbReference>
<reference evidence="7" key="2">
    <citation type="submission" date="2023-06" db="EMBL/GenBank/DDBJ databases">
        <authorList>
            <consortium name="Clinical and Environmental Microbiology Branch: Whole genome sequencing antimicrobial resistance pathogens in the healthcare setting"/>
        </authorList>
    </citation>
    <scope>NUCLEOTIDE SEQUENCE</scope>
    <source>
        <strain evidence="7">Microbial</strain>
    </source>
</reference>
<evidence type="ECO:0000259" key="6">
    <source>
        <dbReference type="Pfam" id="PF00496"/>
    </source>
</evidence>
<gene>
    <name evidence="8" type="primary">oppA2</name>
    <name evidence="8" type="ORF">NCTC10975_03008</name>
    <name evidence="7" type="ORF">PW210_002442</name>
</gene>
<dbReference type="FunFam" id="3.10.105.10:FF:000001">
    <property type="entry name" value="Oligopeptide ABC transporter, oligopeptide-binding protein"/>
    <property type="match status" value="1"/>
</dbReference>
<dbReference type="GO" id="GO:1904680">
    <property type="term" value="F:peptide transmembrane transporter activity"/>
    <property type="evidence" value="ECO:0007669"/>
    <property type="project" value="TreeGrafter"/>
</dbReference>
<sequence>MKKKVMLKMMFPVSIISLALTSFLSHAVIPPEGTLLAKQQDIVINNGTEVSSLDPHKVEGVPESNIILNLLEGLTYMGPNGESMPGVAAKWESSEDNKTWTFYLRDDAKWSDGTPVTADDFVYSWRRLTDPQTGSPYASYLEYAYVENVADILTGKKSPESLGVKAIDPHTLQVTLTQPVPYLVDMLNHTSLKPVKKEIVEKYGVNWTRPENFVGNGAYLIDNWVVNEKITLKRNPLYWDNKNTIIERATFLPISSETSDINRYRSGEVQITNSAIPPTLYRKMKQEQPEALHITPYLCTFFYELNNKRPPFDDPRVREAVKLSLDREIIAEKIMGQGQIPAYSFTPPFINNGKFKPPKWAGWTQQQRHERARELLKEAGYDSQNPLSFTLLYNTSDQNKQQAIAAASMWKKNIGANVTLQNQEWKTTLENRNQGNYQVARATWCADYNEPTSFLNSFLSTSSLNTILYENSDYDAALKNALLATDNEARHQLYQRAEALLDKDSAIVPVYYRVSVRMVSPKVGGFTGKDPFDYTDLKRYFIKADK</sequence>
<dbReference type="EMBL" id="ABKSPD020000008">
    <property type="protein sequence ID" value="EKW9776607.1"/>
    <property type="molecule type" value="Genomic_DNA"/>
</dbReference>
<evidence type="ECO:0000313" key="7">
    <source>
        <dbReference type="EMBL" id="EKW9776607.1"/>
    </source>
</evidence>